<organism evidence="2 3">
    <name type="scientific">Frondihabitans sucicola</name>
    <dbReference type="NCBI Taxonomy" id="1268041"/>
    <lineage>
        <taxon>Bacteria</taxon>
        <taxon>Bacillati</taxon>
        <taxon>Actinomycetota</taxon>
        <taxon>Actinomycetes</taxon>
        <taxon>Micrococcales</taxon>
        <taxon>Microbacteriaceae</taxon>
        <taxon>Frondihabitans</taxon>
    </lineage>
</organism>
<evidence type="ECO:0000259" key="1">
    <source>
        <dbReference type="PROSITE" id="PS51857"/>
    </source>
</evidence>
<dbReference type="EMBL" id="AP027732">
    <property type="protein sequence ID" value="BDZ49721.1"/>
    <property type="molecule type" value="Genomic_DNA"/>
</dbReference>
<gene>
    <name evidence="2" type="ORF">GCM10025867_19620</name>
</gene>
<sequence length="75" mass="8259">MKHVRGIVVLWNADEGWGALRTEAAPSDVFAHFANLIGEGCLDLHEGQSVEFTLEPFPDGQDGYVYRAQEVAILT</sequence>
<dbReference type="PROSITE" id="PS51857">
    <property type="entry name" value="CSD_2"/>
    <property type="match status" value="1"/>
</dbReference>
<protein>
    <recommendedName>
        <fullName evidence="1">CSD domain-containing protein</fullName>
    </recommendedName>
</protein>
<accession>A0ABN6XXS5</accession>
<dbReference type="SMART" id="SM00357">
    <property type="entry name" value="CSP"/>
    <property type="match status" value="1"/>
</dbReference>
<dbReference type="Proteomes" id="UP001321486">
    <property type="component" value="Chromosome"/>
</dbReference>
<dbReference type="InterPro" id="IPR002059">
    <property type="entry name" value="CSP_DNA-bd"/>
</dbReference>
<dbReference type="SUPFAM" id="SSF50249">
    <property type="entry name" value="Nucleic acid-binding proteins"/>
    <property type="match status" value="1"/>
</dbReference>
<evidence type="ECO:0000313" key="2">
    <source>
        <dbReference type="EMBL" id="BDZ49721.1"/>
    </source>
</evidence>
<name>A0ABN6XXS5_9MICO</name>
<dbReference type="RefSeq" id="WP_286346447.1">
    <property type="nucleotide sequence ID" value="NZ_AP027732.1"/>
</dbReference>
<feature type="domain" description="CSD" evidence="1">
    <location>
        <begin position="3"/>
        <end position="73"/>
    </location>
</feature>
<evidence type="ECO:0000313" key="3">
    <source>
        <dbReference type="Proteomes" id="UP001321486"/>
    </source>
</evidence>
<reference evidence="3" key="1">
    <citation type="journal article" date="2019" name="Int. J. Syst. Evol. Microbiol.">
        <title>The Global Catalogue of Microorganisms (GCM) 10K type strain sequencing project: providing services to taxonomists for standard genome sequencing and annotation.</title>
        <authorList>
            <consortium name="The Broad Institute Genomics Platform"/>
            <consortium name="The Broad Institute Genome Sequencing Center for Infectious Disease"/>
            <person name="Wu L."/>
            <person name="Ma J."/>
        </authorList>
    </citation>
    <scope>NUCLEOTIDE SEQUENCE [LARGE SCALE GENOMIC DNA]</scope>
    <source>
        <strain evidence="3">NBRC 108728</strain>
    </source>
</reference>
<dbReference type="Pfam" id="PF00313">
    <property type="entry name" value="CSD"/>
    <property type="match status" value="1"/>
</dbReference>
<dbReference type="InterPro" id="IPR012340">
    <property type="entry name" value="NA-bd_OB-fold"/>
</dbReference>
<dbReference type="Gene3D" id="2.40.50.140">
    <property type="entry name" value="Nucleic acid-binding proteins"/>
    <property type="match status" value="1"/>
</dbReference>
<proteinExistence type="predicted"/>
<dbReference type="InterPro" id="IPR011129">
    <property type="entry name" value="CSD"/>
</dbReference>
<keyword evidence="3" id="KW-1185">Reference proteome</keyword>